<name>A0AAD7XIC0_9STRA</name>
<feature type="signal peptide" evidence="1">
    <location>
        <begin position="1"/>
        <end position="19"/>
    </location>
</feature>
<protein>
    <recommendedName>
        <fullName evidence="2">JmjC domain-containing protein</fullName>
    </recommendedName>
</protein>
<feature type="domain" description="JmjC" evidence="2">
    <location>
        <begin position="241"/>
        <end position="396"/>
    </location>
</feature>
<organism evidence="3 4">
    <name type="scientific">Chrysophaeum taylorii</name>
    <dbReference type="NCBI Taxonomy" id="2483200"/>
    <lineage>
        <taxon>Eukaryota</taxon>
        <taxon>Sar</taxon>
        <taxon>Stramenopiles</taxon>
        <taxon>Ochrophyta</taxon>
        <taxon>Pelagophyceae</taxon>
        <taxon>Pelagomonadales</taxon>
        <taxon>Pelagomonadaceae</taxon>
        <taxon>Chrysophaeum</taxon>
    </lineage>
</organism>
<keyword evidence="1" id="KW-0732">Signal</keyword>
<dbReference type="Gene3D" id="2.60.120.10">
    <property type="entry name" value="Jelly Rolls"/>
    <property type="match status" value="1"/>
</dbReference>
<keyword evidence="4" id="KW-1185">Reference proteome</keyword>
<dbReference type="PANTHER" id="PTHR12461:SF105">
    <property type="entry name" value="HYPOXIA-INDUCIBLE FACTOR 1-ALPHA INHIBITOR"/>
    <property type="match status" value="1"/>
</dbReference>
<dbReference type="InterPro" id="IPR003347">
    <property type="entry name" value="JmjC_dom"/>
</dbReference>
<accession>A0AAD7XIC0</accession>
<feature type="chain" id="PRO_5042247995" description="JmjC domain-containing protein" evidence="1">
    <location>
        <begin position="20"/>
        <end position="396"/>
    </location>
</feature>
<evidence type="ECO:0000259" key="2">
    <source>
        <dbReference type="PROSITE" id="PS51184"/>
    </source>
</evidence>
<dbReference type="Pfam" id="PF13621">
    <property type="entry name" value="Cupin_8"/>
    <property type="match status" value="1"/>
</dbReference>
<dbReference type="PROSITE" id="PS51184">
    <property type="entry name" value="JMJC"/>
    <property type="match status" value="1"/>
</dbReference>
<dbReference type="InterPro" id="IPR041667">
    <property type="entry name" value="Cupin_8"/>
</dbReference>
<sequence length="396" mass="43299">MRVIWCLLLVTAAADGLSAVTRAREAAVRGDVPLAMVTLEEARSERLALAPAWSAILAALGRSRSAALLFFCELMYHDGIALKELEPETRALVEDLLPPEIFAAGSLLSRLAEDPRFQKRLLPPDETRCDGAKLWISCGKVRAVDCEDAATAREALREARSRGEPVVLRNAVVPPRWTRETLASLPFAVCRVAPTDAVSFVRESHPRVRDGEVAPPSVTVALSGGDAARRLDGEDEVVYVQTLAPRRLVDQVDLGFLDGAPIARLWASRSGVYSPLHYDAQDSHLVQVVGRKRVVLWPPHALPHLRPFPDDHPLARRCQVDVLDRPNARQTVLDSESAAVVATVARDAILGPGDAIWFPSHWAHHTVALSDDRHPEDPLLSISLSLREQDGRVVGA</sequence>
<comment type="caution">
    <text evidence="3">The sequence shown here is derived from an EMBL/GenBank/DDBJ whole genome shotgun (WGS) entry which is preliminary data.</text>
</comment>
<evidence type="ECO:0000313" key="4">
    <source>
        <dbReference type="Proteomes" id="UP001230188"/>
    </source>
</evidence>
<dbReference type="EMBL" id="JAQMWT010000523">
    <property type="protein sequence ID" value="KAJ8600448.1"/>
    <property type="molecule type" value="Genomic_DNA"/>
</dbReference>
<evidence type="ECO:0000256" key="1">
    <source>
        <dbReference type="SAM" id="SignalP"/>
    </source>
</evidence>
<dbReference type="SUPFAM" id="SSF51197">
    <property type="entry name" value="Clavaminate synthase-like"/>
    <property type="match status" value="1"/>
</dbReference>
<dbReference type="PANTHER" id="PTHR12461">
    <property type="entry name" value="HYPOXIA-INDUCIBLE FACTOR 1 ALPHA INHIBITOR-RELATED"/>
    <property type="match status" value="1"/>
</dbReference>
<reference evidence="3" key="1">
    <citation type="submission" date="2023-01" db="EMBL/GenBank/DDBJ databases">
        <title>Metagenome sequencing of chrysophaentin producing Chrysophaeum taylorii.</title>
        <authorList>
            <person name="Davison J."/>
            <person name="Bewley C."/>
        </authorList>
    </citation>
    <scope>NUCLEOTIDE SEQUENCE</scope>
    <source>
        <strain evidence="3">NIES-1699</strain>
    </source>
</reference>
<evidence type="ECO:0000313" key="3">
    <source>
        <dbReference type="EMBL" id="KAJ8600448.1"/>
    </source>
</evidence>
<dbReference type="Proteomes" id="UP001230188">
    <property type="component" value="Unassembled WGS sequence"/>
</dbReference>
<proteinExistence type="predicted"/>
<gene>
    <name evidence="3" type="ORF">CTAYLR_001434</name>
</gene>
<dbReference type="AlphaFoldDB" id="A0AAD7XIC0"/>
<dbReference type="InterPro" id="IPR014710">
    <property type="entry name" value="RmlC-like_jellyroll"/>
</dbReference>